<reference evidence="1 2" key="1">
    <citation type="submission" date="2019-07" db="EMBL/GenBank/DDBJ databases">
        <title>WGS assembly of Gossypium mustelinum.</title>
        <authorList>
            <person name="Chen Z.J."/>
            <person name="Sreedasyam A."/>
            <person name="Ando A."/>
            <person name="Song Q."/>
            <person name="De L."/>
            <person name="Hulse-Kemp A."/>
            <person name="Ding M."/>
            <person name="Ye W."/>
            <person name="Kirkbride R."/>
            <person name="Jenkins J."/>
            <person name="Plott C."/>
            <person name="Lovell J."/>
            <person name="Lin Y.-M."/>
            <person name="Vaughn R."/>
            <person name="Liu B."/>
            <person name="Li W."/>
            <person name="Simpson S."/>
            <person name="Scheffler B."/>
            <person name="Saski C."/>
            <person name="Grover C."/>
            <person name="Hu G."/>
            <person name="Conover J."/>
            <person name="Carlson J."/>
            <person name="Shu S."/>
            <person name="Boston L."/>
            <person name="Williams M."/>
            <person name="Peterson D."/>
            <person name="Mcgee K."/>
            <person name="Jones D."/>
            <person name="Wendel J."/>
            <person name="Stelly D."/>
            <person name="Grimwood J."/>
            <person name="Schmutz J."/>
        </authorList>
    </citation>
    <scope>NUCLEOTIDE SEQUENCE [LARGE SCALE GENOMIC DNA]</scope>
    <source>
        <strain evidence="1">1408120.09</strain>
    </source>
</reference>
<organism evidence="1 2">
    <name type="scientific">Gossypium mustelinum</name>
    <name type="common">Cotton</name>
    <name type="synonym">Gossypium caicoense</name>
    <dbReference type="NCBI Taxonomy" id="34275"/>
    <lineage>
        <taxon>Eukaryota</taxon>
        <taxon>Viridiplantae</taxon>
        <taxon>Streptophyta</taxon>
        <taxon>Embryophyta</taxon>
        <taxon>Tracheophyta</taxon>
        <taxon>Spermatophyta</taxon>
        <taxon>Magnoliopsida</taxon>
        <taxon>eudicotyledons</taxon>
        <taxon>Gunneridae</taxon>
        <taxon>Pentapetalae</taxon>
        <taxon>rosids</taxon>
        <taxon>malvids</taxon>
        <taxon>Malvales</taxon>
        <taxon>Malvaceae</taxon>
        <taxon>Malvoideae</taxon>
        <taxon>Gossypium</taxon>
    </lineage>
</organism>
<evidence type="ECO:0000313" key="2">
    <source>
        <dbReference type="Proteomes" id="UP000323597"/>
    </source>
</evidence>
<evidence type="ECO:0000313" key="1">
    <source>
        <dbReference type="EMBL" id="TYJ15126.1"/>
    </source>
</evidence>
<dbReference type="EMBL" id="CM017645">
    <property type="protein sequence ID" value="TYJ15126.1"/>
    <property type="molecule type" value="Genomic_DNA"/>
</dbReference>
<keyword evidence="2" id="KW-1185">Reference proteome</keyword>
<dbReference type="AlphaFoldDB" id="A0A5D2XMG3"/>
<dbReference type="Proteomes" id="UP000323597">
    <property type="component" value="Chromosome A10"/>
</dbReference>
<gene>
    <name evidence="1" type="ORF">E1A91_A10G163600v1</name>
</gene>
<name>A0A5D2XMG3_GOSMU</name>
<accession>A0A5D2XMG3</accession>
<proteinExistence type="predicted"/>
<protein>
    <submittedName>
        <fullName evidence="1">Uncharacterized protein</fullName>
    </submittedName>
</protein>
<sequence>MPARTPAIAPPCLRRSGHRTRWPEIASGTILGGGTVTRAVAAAGRRWQTARGF</sequence>